<sequence length="62" mass="7277">MNTLINLETGFPANPWLAWGGARRDNVEPIQYLEYLRFDLLNIFWRPSSNFRIRSCFASRAA</sequence>
<proteinExistence type="predicted"/>
<gene>
    <name evidence="1" type="ORF">GO999_15315</name>
</gene>
<reference evidence="2" key="1">
    <citation type="submission" date="2019-12" db="EMBL/GenBank/DDBJ databases">
        <title>Whole-genome sequence of tobacco pathogen Ralstonia pseudosolanacearum strain RS, originating from Yunnan province of China.</title>
        <authorList>
            <person name="Lu C.-H."/>
        </authorList>
    </citation>
    <scope>NUCLEOTIDE SEQUENCE [LARGE SCALE GENOMIC DNA]</scope>
    <source>
        <strain evidence="2">RS</strain>
    </source>
</reference>
<evidence type="ECO:0000313" key="2">
    <source>
        <dbReference type="Proteomes" id="UP000680989"/>
    </source>
</evidence>
<keyword evidence="2" id="KW-1185">Reference proteome</keyword>
<dbReference type="RefSeq" id="WP_211906360.1">
    <property type="nucleotide sequence ID" value="NZ_CP046674.1"/>
</dbReference>
<dbReference type="EMBL" id="CP046674">
    <property type="protein sequence ID" value="QUP59815.1"/>
    <property type="molecule type" value="Genomic_DNA"/>
</dbReference>
<organism evidence="1 2">
    <name type="scientific">Ralstonia nicotianae</name>
    <dbReference type="NCBI Taxonomy" id="3037696"/>
    <lineage>
        <taxon>Bacteria</taxon>
        <taxon>Pseudomonadati</taxon>
        <taxon>Pseudomonadota</taxon>
        <taxon>Betaproteobacteria</taxon>
        <taxon>Burkholderiales</taxon>
        <taxon>Burkholderiaceae</taxon>
        <taxon>Ralstonia</taxon>
        <taxon>Ralstonia solanacearum species complex</taxon>
    </lineage>
</organism>
<name>A0ABX7ZXG8_9RALS</name>
<dbReference type="Proteomes" id="UP000680989">
    <property type="component" value="Chromosome"/>
</dbReference>
<accession>A0ABX7ZXG8</accession>
<protein>
    <recommendedName>
        <fullName evidence="3">Transposase</fullName>
    </recommendedName>
</protein>
<evidence type="ECO:0008006" key="3">
    <source>
        <dbReference type="Google" id="ProtNLM"/>
    </source>
</evidence>
<evidence type="ECO:0000313" key="1">
    <source>
        <dbReference type="EMBL" id="QUP59815.1"/>
    </source>
</evidence>